<evidence type="ECO:0000256" key="6">
    <source>
        <dbReference type="ARBA" id="ARBA00022723"/>
    </source>
</evidence>
<keyword evidence="9" id="KW-0376">Hydrogen peroxide</keyword>
<protein>
    <recommendedName>
        <fullName evidence="3">catalase</fullName>
        <ecNumber evidence="3">1.11.1.6</ecNumber>
    </recommendedName>
</protein>
<dbReference type="PROSITE" id="PS51402">
    <property type="entry name" value="CATALASE_3"/>
    <property type="match status" value="1"/>
</dbReference>
<comment type="cofactor">
    <cofactor evidence="1">
        <name>heme</name>
        <dbReference type="ChEBI" id="CHEBI:30413"/>
    </cofactor>
</comment>
<dbReference type="STRING" id="135208.A0A4Z0A8B5"/>
<dbReference type="PRINTS" id="PR00067">
    <property type="entry name" value="CATALASE"/>
</dbReference>
<dbReference type="Gene3D" id="1.20.1370.20">
    <property type="match status" value="1"/>
</dbReference>
<evidence type="ECO:0000256" key="8">
    <source>
        <dbReference type="ARBA" id="ARBA00023004"/>
    </source>
</evidence>
<dbReference type="GO" id="GO:0042744">
    <property type="term" value="P:hydrogen peroxide catabolic process"/>
    <property type="evidence" value="ECO:0007669"/>
    <property type="project" value="UniProtKB-KW"/>
</dbReference>
<dbReference type="EC" id="1.11.1.6" evidence="3"/>
<dbReference type="InterPro" id="IPR018028">
    <property type="entry name" value="Catalase"/>
</dbReference>
<dbReference type="EMBL" id="SFCI01000036">
    <property type="protein sequence ID" value="TFY83326.1"/>
    <property type="molecule type" value="Genomic_DNA"/>
</dbReference>
<evidence type="ECO:0000256" key="3">
    <source>
        <dbReference type="ARBA" id="ARBA00012314"/>
    </source>
</evidence>
<evidence type="ECO:0000256" key="4">
    <source>
        <dbReference type="ARBA" id="ARBA00022559"/>
    </source>
</evidence>
<organism evidence="11 12">
    <name type="scientific">Hericium alpestre</name>
    <dbReference type="NCBI Taxonomy" id="135208"/>
    <lineage>
        <taxon>Eukaryota</taxon>
        <taxon>Fungi</taxon>
        <taxon>Dikarya</taxon>
        <taxon>Basidiomycota</taxon>
        <taxon>Agaricomycotina</taxon>
        <taxon>Agaricomycetes</taxon>
        <taxon>Russulales</taxon>
        <taxon>Hericiaceae</taxon>
        <taxon>Hericium</taxon>
    </lineage>
</organism>
<keyword evidence="8" id="KW-0408">Iron</keyword>
<dbReference type="InterPro" id="IPR043156">
    <property type="entry name" value="Catalase_clade2_helical"/>
</dbReference>
<dbReference type="Gene3D" id="2.40.180.10">
    <property type="entry name" value="Catalase core domain"/>
    <property type="match status" value="1"/>
</dbReference>
<dbReference type="InterPro" id="IPR010582">
    <property type="entry name" value="Catalase_immune_responsive"/>
</dbReference>
<dbReference type="GO" id="GO:0006979">
    <property type="term" value="P:response to oxidative stress"/>
    <property type="evidence" value="ECO:0007669"/>
    <property type="project" value="InterPro"/>
</dbReference>
<comment type="similarity">
    <text evidence="2">Belongs to the catalase family.</text>
</comment>
<keyword evidence="7" id="KW-0560">Oxidoreductase</keyword>
<dbReference type="SMART" id="SM01060">
    <property type="entry name" value="Catalase"/>
    <property type="match status" value="1"/>
</dbReference>
<name>A0A4Z0A8B5_9AGAM</name>
<keyword evidence="5" id="KW-0349">Heme</keyword>
<dbReference type="PANTHER" id="PTHR42821">
    <property type="entry name" value="CATALASE"/>
    <property type="match status" value="1"/>
</dbReference>
<dbReference type="AlphaFoldDB" id="A0A4Z0A8B5"/>
<evidence type="ECO:0000256" key="5">
    <source>
        <dbReference type="ARBA" id="ARBA00022617"/>
    </source>
</evidence>
<dbReference type="InterPro" id="IPR029062">
    <property type="entry name" value="Class_I_gatase-like"/>
</dbReference>
<proteinExistence type="inferred from homology"/>
<dbReference type="Pfam" id="PF06628">
    <property type="entry name" value="Catalase-rel"/>
    <property type="match status" value="1"/>
</dbReference>
<dbReference type="Proteomes" id="UP000298061">
    <property type="component" value="Unassembled WGS sequence"/>
</dbReference>
<dbReference type="InterPro" id="IPR024712">
    <property type="entry name" value="Catalase_clade2"/>
</dbReference>
<evidence type="ECO:0000256" key="2">
    <source>
        <dbReference type="ARBA" id="ARBA00005329"/>
    </source>
</evidence>
<evidence type="ECO:0000256" key="9">
    <source>
        <dbReference type="ARBA" id="ARBA00023324"/>
    </source>
</evidence>
<comment type="caution">
    <text evidence="11">The sequence shown here is derived from an EMBL/GenBank/DDBJ whole genome shotgun (WGS) entry which is preliminary data.</text>
</comment>
<evidence type="ECO:0000259" key="10">
    <source>
        <dbReference type="SMART" id="SM01060"/>
    </source>
</evidence>
<dbReference type="SUPFAM" id="SSF56634">
    <property type="entry name" value="Heme-dependent catalase-like"/>
    <property type="match status" value="2"/>
</dbReference>
<keyword evidence="4" id="KW-0575">Peroxidase</keyword>
<evidence type="ECO:0000313" key="12">
    <source>
        <dbReference type="Proteomes" id="UP000298061"/>
    </source>
</evidence>
<evidence type="ECO:0000256" key="1">
    <source>
        <dbReference type="ARBA" id="ARBA00001971"/>
    </source>
</evidence>
<dbReference type="InterPro" id="IPR011614">
    <property type="entry name" value="Catalase_core"/>
</dbReference>
<dbReference type="Pfam" id="PF00199">
    <property type="entry name" value="Catalase"/>
    <property type="match status" value="1"/>
</dbReference>
<dbReference type="GO" id="GO:0005829">
    <property type="term" value="C:cytosol"/>
    <property type="evidence" value="ECO:0007669"/>
    <property type="project" value="TreeGrafter"/>
</dbReference>
<reference evidence="11 12" key="1">
    <citation type="submission" date="2019-02" db="EMBL/GenBank/DDBJ databases">
        <title>Genome sequencing of the rare red list fungi Hericium alpestre (H. flagellum).</title>
        <authorList>
            <person name="Buettner E."/>
            <person name="Kellner H."/>
        </authorList>
    </citation>
    <scope>NUCLEOTIDE SEQUENCE [LARGE SCALE GENOMIC DNA]</scope>
    <source>
        <strain evidence="11 12">DSM 108284</strain>
    </source>
</reference>
<dbReference type="InterPro" id="IPR020835">
    <property type="entry name" value="Catalase_sf"/>
</dbReference>
<dbReference type="OrthoDB" id="6880011at2759"/>
<evidence type="ECO:0000256" key="7">
    <source>
        <dbReference type="ARBA" id="ARBA00023002"/>
    </source>
</evidence>
<evidence type="ECO:0000313" key="11">
    <source>
        <dbReference type="EMBL" id="TFY83326.1"/>
    </source>
</evidence>
<dbReference type="GO" id="GO:0020037">
    <property type="term" value="F:heme binding"/>
    <property type="evidence" value="ECO:0007669"/>
    <property type="project" value="InterPro"/>
</dbReference>
<keyword evidence="6" id="KW-0479">Metal-binding</keyword>
<gene>
    <name evidence="11" type="ORF">EWM64_g686</name>
</gene>
<dbReference type="GO" id="GO:0004096">
    <property type="term" value="F:catalase activity"/>
    <property type="evidence" value="ECO:0007669"/>
    <property type="project" value="UniProtKB-EC"/>
</dbReference>
<sequence>MARDIVDSFREGNYLSSDDGVKTSDTDNRLKVADASGHVGPALLKDQISREKITRFDHERIPERVVHARGIGAIGHFNVYDDRAKKCTSAGVLSDPTRITPVFFRFSTRIERYQTGHDPRRAGLRYQVLNEEGNWDLVGNNIPIFFIQDAVKLPDIIHAVKPEPHNEVPQGQSAHNNFWDFVGLQPESAHMVMWVMYDRGIPCSYRMMQGFDVSSSGETLVASRMSKSKSCSSDAEIVWMQNFHYGNAQYSLASYRSLRWKSASHVNIKLDRFPQKVEDIKARICGAKIQEHFNQVQLFVNSLNPNEKQHLIDGASFELNHCDDPVVYEQYTRVLNNIDLELAKAIAINVGGIVSEVPDHANQGKVSKALSQTYYAPKTPLIKIRRIAILVGDRFDLAEVEAVRAALVNGLAMVFLIGPRRGEVFPAAVPFLRDAVHLPGIEFQNDLGSDVVKESYGVVTSGMYGIKAALEDVLEIGPGEKGNAANFAYAVNKHRCYEREVDGLTALVAF</sequence>
<dbReference type="Gene3D" id="3.40.50.880">
    <property type="match status" value="2"/>
</dbReference>
<feature type="domain" description="Catalase core" evidence="10">
    <location>
        <begin position="16"/>
        <end position="365"/>
    </location>
</feature>
<keyword evidence="12" id="KW-1185">Reference proteome</keyword>
<accession>A0A4Z0A8B5</accession>
<dbReference type="GO" id="GO:0046872">
    <property type="term" value="F:metal ion binding"/>
    <property type="evidence" value="ECO:0007669"/>
    <property type="project" value="UniProtKB-KW"/>
</dbReference>
<dbReference type="PANTHER" id="PTHR42821:SF1">
    <property type="entry name" value="CATALASE-B"/>
    <property type="match status" value="1"/>
</dbReference>